<comment type="caution">
    <text evidence="4">The sequence shown here is derived from an EMBL/GenBank/DDBJ whole genome shotgun (WGS) entry which is preliminary data.</text>
</comment>
<dbReference type="Proteomes" id="UP000324748">
    <property type="component" value="Unassembled WGS sequence"/>
</dbReference>
<accession>A0A5B0RWV5</accession>
<evidence type="ECO:0000256" key="1">
    <source>
        <dbReference type="SAM" id="SignalP"/>
    </source>
</evidence>
<keyword evidence="1" id="KW-0732">Signal</keyword>
<feature type="signal peptide" evidence="1">
    <location>
        <begin position="1"/>
        <end position="21"/>
    </location>
</feature>
<dbReference type="EMBL" id="VDEP01000374">
    <property type="protein sequence ID" value="KAA1093477.1"/>
    <property type="molecule type" value="Genomic_DNA"/>
</dbReference>
<dbReference type="AlphaFoldDB" id="A0A5B0RWV5"/>
<dbReference type="EMBL" id="VDEP01000136">
    <property type="protein sequence ID" value="KAA1129625.1"/>
    <property type="molecule type" value="Genomic_DNA"/>
</dbReference>
<reference evidence="5 6" key="1">
    <citation type="submission" date="2019-05" db="EMBL/GenBank/DDBJ databases">
        <title>Emergence of the Ug99 lineage of the wheat stem rust pathogen through somatic hybridization.</title>
        <authorList>
            <person name="Li F."/>
            <person name="Upadhyaya N.M."/>
            <person name="Sperschneider J."/>
            <person name="Matny O."/>
            <person name="Nguyen-Phuc H."/>
            <person name="Mago R."/>
            <person name="Raley C."/>
            <person name="Miller M.E."/>
            <person name="Silverstein K.A.T."/>
            <person name="Henningsen E."/>
            <person name="Hirsch C.D."/>
            <person name="Visser B."/>
            <person name="Pretorius Z.A."/>
            <person name="Steffenson B.J."/>
            <person name="Schwessinger B."/>
            <person name="Dodds P.N."/>
            <person name="Figueroa M."/>
        </authorList>
    </citation>
    <scope>NUCLEOTIDE SEQUENCE [LARGE SCALE GENOMIC DNA]</scope>
    <source>
        <strain evidence="2">21-0</strain>
        <strain evidence="4 6">Ug99</strain>
    </source>
</reference>
<proteinExistence type="predicted"/>
<dbReference type="Proteomes" id="UP000325313">
    <property type="component" value="Unassembled WGS sequence"/>
</dbReference>
<evidence type="ECO:0000313" key="2">
    <source>
        <dbReference type="EMBL" id="KAA1067777.1"/>
    </source>
</evidence>
<protein>
    <submittedName>
        <fullName evidence="4">Uncharacterized protein</fullName>
    </submittedName>
</protein>
<keyword evidence="5" id="KW-1185">Reference proteome</keyword>
<organism evidence="4 6">
    <name type="scientific">Puccinia graminis f. sp. tritici</name>
    <dbReference type="NCBI Taxonomy" id="56615"/>
    <lineage>
        <taxon>Eukaryota</taxon>
        <taxon>Fungi</taxon>
        <taxon>Dikarya</taxon>
        <taxon>Basidiomycota</taxon>
        <taxon>Pucciniomycotina</taxon>
        <taxon>Pucciniomycetes</taxon>
        <taxon>Pucciniales</taxon>
        <taxon>Pucciniaceae</taxon>
        <taxon>Puccinia</taxon>
    </lineage>
</organism>
<evidence type="ECO:0000313" key="3">
    <source>
        <dbReference type="EMBL" id="KAA1093477.1"/>
    </source>
</evidence>
<name>A0A5B0RWV5_PUCGR</name>
<evidence type="ECO:0000313" key="5">
    <source>
        <dbReference type="Proteomes" id="UP000324748"/>
    </source>
</evidence>
<sequence>MKLLTIVALTLVTSGISMVNCALMCENCKTYTLIEDPKNVICHRFARKYYKCSNEGCARGMYIQVRGPAPTCRATTKGCVHCQKDNKPKPR</sequence>
<gene>
    <name evidence="2" type="ORF">PGT21_016797</name>
    <name evidence="3" type="ORF">PGTUg99_020858</name>
    <name evidence="4" type="ORF">PGTUg99_032504</name>
</gene>
<feature type="chain" id="PRO_5036138214" evidence="1">
    <location>
        <begin position="22"/>
        <end position="91"/>
    </location>
</feature>
<evidence type="ECO:0000313" key="6">
    <source>
        <dbReference type="Proteomes" id="UP000325313"/>
    </source>
</evidence>
<evidence type="ECO:0000313" key="4">
    <source>
        <dbReference type="EMBL" id="KAA1129625.1"/>
    </source>
</evidence>
<dbReference type="EMBL" id="VSWC01000184">
    <property type="protein sequence ID" value="KAA1067777.1"/>
    <property type="molecule type" value="Genomic_DNA"/>
</dbReference>